<reference evidence="8 9" key="1">
    <citation type="submission" date="2020-10" db="EMBL/GenBank/DDBJ databases">
        <authorList>
            <person name="Castelo-Branco R."/>
            <person name="Eusebio N."/>
            <person name="Adriana R."/>
            <person name="Vieira A."/>
            <person name="Brugerolle De Fraissinette N."/>
            <person name="Rezende De Castro R."/>
            <person name="Schneider M.P."/>
            <person name="Vasconcelos V."/>
            <person name="Leao P.N."/>
        </authorList>
    </citation>
    <scope>NUCLEOTIDE SEQUENCE [LARGE SCALE GENOMIC DNA]</scope>
    <source>
        <strain evidence="8 9">LEGE 00031</strain>
    </source>
</reference>
<gene>
    <name evidence="8" type="ORF">IQ217_03815</name>
</gene>
<keyword evidence="2 8" id="KW-0132">Cell division</keyword>
<dbReference type="PANTHER" id="PTHR37820">
    <property type="entry name" value="CELL DIVISION PROTEIN DIVIB"/>
    <property type="match status" value="1"/>
</dbReference>
<comment type="caution">
    <text evidence="8">The sequence shown here is derived from an EMBL/GenBank/DDBJ whole genome shotgun (WGS) entry which is preliminary data.</text>
</comment>
<evidence type="ECO:0000256" key="1">
    <source>
        <dbReference type="ARBA" id="ARBA00022475"/>
    </source>
</evidence>
<evidence type="ECO:0000256" key="4">
    <source>
        <dbReference type="ARBA" id="ARBA00022989"/>
    </source>
</evidence>
<keyword evidence="5" id="KW-0131">Cell cycle</keyword>
<dbReference type="Pfam" id="PF08478">
    <property type="entry name" value="POTRA_1"/>
    <property type="match status" value="1"/>
</dbReference>
<dbReference type="InterPro" id="IPR050487">
    <property type="entry name" value="FtsQ_DivIB"/>
</dbReference>
<evidence type="ECO:0000259" key="7">
    <source>
        <dbReference type="Pfam" id="PF08478"/>
    </source>
</evidence>
<keyword evidence="6" id="KW-0472">Membrane</keyword>
<dbReference type="Proteomes" id="UP000658720">
    <property type="component" value="Unassembled WGS sequence"/>
</dbReference>
<dbReference type="EMBL" id="JADEVV010000007">
    <property type="protein sequence ID" value="MBE9252999.1"/>
    <property type="molecule type" value="Genomic_DNA"/>
</dbReference>
<accession>A0ABR9VNU0</accession>
<keyword evidence="1" id="KW-1003">Cell membrane</keyword>
<evidence type="ECO:0000256" key="2">
    <source>
        <dbReference type="ARBA" id="ARBA00022618"/>
    </source>
</evidence>
<name>A0ABR9VNU0_9SYNC</name>
<evidence type="ECO:0000313" key="9">
    <source>
        <dbReference type="Proteomes" id="UP000658720"/>
    </source>
</evidence>
<dbReference type="InterPro" id="IPR013685">
    <property type="entry name" value="POTRA_FtsQ_type"/>
</dbReference>
<evidence type="ECO:0000313" key="8">
    <source>
        <dbReference type="EMBL" id="MBE9252999.1"/>
    </source>
</evidence>
<keyword evidence="3 6" id="KW-0812">Transmembrane</keyword>
<sequence length="269" mass="30830">MTDLVVSDSLKNRREQLMWQRRWRRLRSCWQFVCVCGLTGGMIWVMSWPEWSIRSDRQVEFVGNKLVGRETLYKNLDLAYPQAIWQLSTQALGDELTKNPALLRVEVTRQLFPAQVNVAVQERQPVAIAVADQGLGYLDEEGNYIPANLYGQAIRKTLPQTPQFLGYGPQYRSFWQTHQIQIKKSPVNIRIINGNNPSNISLTTDLGLVFLGSDLSRFEQQVQVLEKMQNLPSRVPKERLLFIDLTNPDSPSIQLRPQAPKEKAAVNKP</sequence>
<evidence type="ECO:0000256" key="5">
    <source>
        <dbReference type="ARBA" id="ARBA00023306"/>
    </source>
</evidence>
<dbReference type="PANTHER" id="PTHR37820:SF1">
    <property type="entry name" value="CELL DIVISION PROTEIN FTSQ"/>
    <property type="match status" value="1"/>
</dbReference>
<dbReference type="GO" id="GO:0051301">
    <property type="term" value="P:cell division"/>
    <property type="evidence" value="ECO:0007669"/>
    <property type="project" value="UniProtKB-KW"/>
</dbReference>
<feature type="domain" description="POTRA" evidence="7">
    <location>
        <begin position="57"/>
        <end position="123"/>
    </location>
</feature>
<evidence type="ECO:0000256" key="6">
    <source>
        <dbReference type="SAM" id="Phobius"/>
    </source>
</evidence>
<organism evidence="8 9">
    <name type="scientific">Synechocystis salina LEGE 00031</name>
    <dbReference type="NCBI Taxonomy" id="1828736"/>
    <lineage>
        <taxon>Bacteria</taxon>
        <taxon>Bacillati</taxon>
        <taxon>Cyanobacteriota</taxon>
        <taxon>Cyanophyceae</taxon>
        <taxon>Synechococcales</taxon>
        <taxon>Merismopediaceae</taxon>
        <taxon>Synechocystis</taxon>
    </lineage>
</organism>
<dbReference type="RefSeq" id="WP_194018964.1">
    <property type="nucleotide sequence ID" value="NZ_JADEVV010000007.1"/>
</dbReference>
<evidence type="ECO:0000256" key="3">
    <source>
        <dbReference type="ARBA" id="ARBA00022692"/>
    </source>
</evidence>
<keyword evidence="9" id="KW-1185">Reference proteome</keyword>
<feature type="transmembrane region" description="Helical" evidence="6">
    <location>
        <begin position="28"/>
        <end position="48"/>
    </location>
</feature>
<protein>
    <submittedName>
        <fullName evidence="8">Cell division protein FtsQ/DivIB</fullName>
    </submittedName>
</protein>
<keyword evidence="4 6" id="KW-1133">Transmembrane helix</keyword>
<proteinExistence type="predicted"/>